<evidence type="ECO:0000313" key="4">
    <source>
        <dbReference type="EMBL" id="CAB4323487.1"/>
    </source>
</evidence>
<dbReference type="SUPFAM" id="SSF51735">
    <property type="entry name" value="NAD(P)-binding Rossmann-fold domains"/>
    <property type="match status" value="1"/>
</dbReference>
<dbReference type="SMART" id="SM00822">
    <property type="entry name" value="PKS_KR"/>
    <property type="match status" value="1"/>
</dbReference>
<organism evidence="4">
    <name type="scientific">freshwater metagenome</name>
    <dbReference type="NCBI Taxonomy" id="449393"/>
    <lineage>
        <taxon>unclassified sequences</taxon>
        <taxon>metagenomes</taxon>
        <taxon>ecological metagenomes</taxon>
    </lineage>
</organism>
<dbReference type="PRINTS" id="PR00080">
    <property type="entry name" value="SDRFAMILY"/>
</dbReference>
<dbReference type="InterPro" id="IPR036291">
    <property type="entry name" value="NAD(P)-bd_dom_sf"/>
</dbReference>
<dbReference type="GO" id="GO:0016616">
    <property type="term" value="F:oxidoreductase activity, acting on the CH-OH group of donors, NAD or NADP as acceptor"/>
    <property type="evidence" value="ECO:0007669"/>
    <property type="project" value="TreeGrafter"/>
</dbReference>
<keyword evidence="2" id="KW-0560">Oxidoreductase</keyword>
<dbReference type="PANTHER" id="PTHR42760:SF133">
    <property type="entry name" value="3-OXOACYL-[ACYL-CARRIER-PROTEIN] REDUCTASE"/>
    <property type="match status" value="1"/>
</dbReference>
<protein>
    <submittedName>
        <fullName evidence="4">Unannotated protein</fullName>
    </submittedName>
</protein>
<dbReference type="EMBL" id="CAEMXZ010000048">
    <property type="protein sequence ID" value="CAB4323487.1"/>
    <property type="molecule type" value="Genomic_DNA"/>
</dbReference>
<dbReference type="PRINTS" id="PR00081">
    <property type="entry name" value="GDHRDH"/>
</dbReference>
<name>A0A6J5YG84_9ZZZZ</name>
<dbReference type="CDD" id="cd05233">
    <property type="entry name" value="SDR_c"/>
    <property type="match status" value="1"/>
</dbReference>
<dbReference type="PROSITE" id="PS00061">
    <property type="entry name" value="ADH_SHORT"/>
    <property type="match status" value="1"/>
</dbReference>
<sequence>MRGLSSRARNYALGVPSAPEPIDPTALTGRTIIVTGGSRGIGAGVARHLAGRGAQLVLTARRRPMLDEITRELTASGTHVITAALDVADREGALRLAERTMAEFGSIDGLVLNAQSFRPVTPLLEVSPEDLELLMHTGPAAALWYMQAVVPHMAATGRGRIVTMGSALGITGGAGYGPYAASKEAIRSLTRTAATEWGPLGITVNCVLPASAAHRAPPADSDPERLAAFRAMYEQNPVGRDGDAEHDIAPLIAFLLSDASSYITGQSISADGGGILRA</sequence>
<dbReference type="InterPro" id="IPR057326">
    <property type="entry name" value="KR_dom"/>
</dbReference>
<evidence type="ECO:0000256" key="1">
    <source>
        <dbReference type="ARBA" id="ARBA00006484"/>
    </source>
</evidence>
<gene>
    <name evidence="4" type="ORF">UFOPK1392_01242</name>
</gene>
<evidence type="ECO:0000256" key="2">
    <source>
        <dbReference type="ARBA" id="ARBA00023002"/>
    </source>
</evidence>
<dbReference type="Pfam" id="PF13561">
    <property type="entry name" value="adh_short_C2"/>
    <property type="match status" value="1"/>
</dbReference>
<reference evidence="4" key="1">
    <citation type="submission" date="2020-05" db="EMBL/GenBank/DDBJ databases">
        <authorList>
            <person name="Chiriac C."/>
            <person name="Salcher M."/>
            <person name="Ghai R."/>
            <person name="Kavagutti S V."/>
        </authorList>
    </citation>
    <scope>NUCLEOTIDE SEQUENCE</scope>
</reference>
<comment type="similarity">
    <text evidence="1">Belongs to the short-chain dehydrogenases/reductases (SDR) family.</text>
</comment>
<dbReference type="PANTHER" id="PTHR42760">
    <property type="entry name" value="SHORT-CHAIN DEHYDROGENASES/REDUCTASES FAMILY MEMBER"/>
    <property type="match status" value="1"/>
</dbReference>
<dbReference type="GO" id="GO:0006633">
    <property type="term" value="P:fatty acid biosynthetic process"/>
    <property type="evidence" value="ECO:0007669"/>
    <property type="project" value="TreeGrafter"/>
</dbReference>
<accession>A0A6J5YG84</accession>
<dbReference type="Gene3D" id="3.40.50.720">
    <property type="entry name" value="NAD(P)-binding Rossmann-like Domain"/>
    <property type="match status" value="1"/>
</dbReference>
<dbReference type="InterPro" id="IPR020904">
    <property type="entry name" value="Sc_DH/Rdtase_CS"/>
</dbReference>
<feature type="domain" description="Ketoreductase" evidence="3">
    <location>
        <begin position="30"/>
        <end position="210"/>
    </location>
</feature>
<evidence type="ECO:0000259" key="3">
    <source>
        <dbReference type="SMART" id="SM00822"/>
    </source>
</evidence>
<dbReference type="FunFam" id="3.40.50.720:FF:000084">
    <property type="entry name" value="Short-chain dehydrogenase reductase"/>
    <property type="match status" value="1"/>
</dbReference>
<dbReference type="AlphaFoldDB" id="A0A6J5YG84"/>
<dbReference type="GO" id="GO:0048038">
    <property type="term" value="F:quinone binding"/>
    <property type="evidence" value="ECO:0007669"/>
    <property type="project" value="TreeGrafter"/>
</dbReference>
<dbReference type="InterPro" id="IPR002347">
    <property type="entry name" value="SDR_fam"/>
</dbReference>
<proteinExistence type="inferred from homology"/>